<name>A0ABR5AIJ6_9BACL</name>
<comment type="caution">
    <text evidence="2">The sequence shown here is derived from an EMBL/GenBank/DDBJ whole genome shotgun (WGS) entry which is preliminary data.</text>
</comment>
<evidence type="ECO:0000256" key="1">
    <source>
        <dbReference type="SAM" id="SignalP"/>
    </source>
</evidence>
<dbReference type="EMBL" id="JXAK01000015">
    <property type="protein sequence ID" value="KIL40874.1"/>
    <property type="molecule type" value="Genomic_DNA"/>
</dbReference>
<proteinExistence type="predicted"/>
<protein>
    <submittedName>
        <fullName evidence="2">Uncharacterized protein</fullName>
    </submittedName>
</protein>
<gene>
    <name evidence="2" type="ORF">SD70_10600</name>
</gene>
<accession>A0ABR5AIJ6</accession>
<evidence type="ECO:0000313" key="2">
    <source>
        <dbReference type="EMBL" id="KIL40874.1"/>
    </source>
</evidence>
<feature type="chain" id="PRO_5045283844" evidence="1">
    <location>
        <begin position="26"/>
        <end position="93"/>
    </location>
</feature>
<organism evidence="2 3">
    <name type="scientific">Gordoniibacillus kamchatkensis</name>
    <dbReference type="NCBI Taxonomy" id="1590651"/>
    <lineage>
        <taxon>Bacteria</taxon>
        <taxon>Bacillati</taxon>
        <taxon>Bacillota</taxon>
        <taxon>Bacilli</taxon>
        <taxon>Bacillales</taxon>
        <taxon>Paenibacillaceae</taxon>
        <taxon>Gordoniibacillus</taxon>
    </lineage>
</organism>
<reference evidence="2 3" key="1">
    <citation type="submission" date="2014-12" db="EMBL/GenBank/DDBJ databases">
        <title>Draft genome sequence of Paenibacillus kamchatkensis strain B-2647.</title>
        <authorList>
            <person name="Karlyshev A.V."/>
            <person name="Kudryashova E.B."/>
        </authorList>
    </citation>
    <scope>NUCLEOTIDE SEQUENCE [LARGE SCALE GENOMIC DNA]</scope>
    <source>
        <strain evidence="2 3">VKM B-2647</strain>
    </source>
</reference>
<sequence>MKMLKTKLSVLAMCSAFMLPTAVSAATADDSTKAAAPLTFFGSAITQTNVHGVLVPGIYINFENCRVAFVPDGVGIVVVDKNLVLPQGSKYLD</sequence>
<dbReference type="Proteomes" id="UP000031967">
    <property type="component" value="Unassembled WGS sequence"/>
</dbReference>
<feature type="signal peptide" evidence="1">
    <location>
        <begin position="1"/>
        <end position="25"/>
    </location>
</feature>
<keyword evidence="1" id="KW-0732">Signal</keyword>
<evidence type="ECO:0000313" key="3">
    <source>
        <dbReference type="Proteomes" id="UP000031967"/>
    </source>
</evidence>
<keyword evidence="3" id="KW-1185">Reference proteome</keyword>